<dbReference type="InterPro" id="IPR036034">
    <property type="entry name" value="PDZ_sf"/>
</dbReference>
<protein>
    <submittedName>
        <fullName evidence="7">Protein kinase domain-containing protein</fullName>
    </submittedName>
</protein>
<dbReference type="GO" id="GO:0005634">
    <property type="term" value="C:nucleus"/>
    <property type="evidence" value="ECO:0007669"/>
    <property type="project" value="TreeGrafter"/>
</dbReference>
<dbReference type="GO" id="GO:0005524">
    <property type="term" value="F:ATP binding"/>
    <property type="evidence" value="ECO:0007669"/>
    <property type="project" value="UniProtKB-KW"/>
</dbReference>
<dbReference type="InterPro" id="IPR001478">
    <property type="entry name" value="PDZ"/>
</dbReference>
<dbReference type="SMART" id="SM00228">
    <property type="entry name" value="PDZ"/>
    <property type="match status" value="1"/>
</dbReference>
<keyword evidence="2" id="KW-0067">ATP-binding</keyword>
<accession>A0A1I8FI51</accession>
<dbReference type="GO" id="GO:0035556">
    <property type="term" value="P:intracellular signal transduction"/>
    <property type="evidence" value="ECO:0007669"/>
    <property type="project" value="TreeGrafter"/>
</dbReference>
<keyword evidence="6" id="KW-1185">Reference proteome</keyword>
<evidence type="ECO:0000256" key="3">
    <source>
        <dbReference type="SAM" id="MobiDB-lite"/>
    </source>
</evidence>
<dbReference type="WBParaSite" id="maker-unitig_33963-snap-gene-0.2-mRNA-1">
    <property type="protein sequence ID" value="maker-unitig_33963-snap-gene-0.2-mRNA-1"/>
    <property type="gene ID" value="maker-unitig_33963-snap-gene-0.2"/>
</dbReference>
<feature type="region of interest" description="Disordered" evidence="3">
    <location>
        <begin position="415"/>
        <end position="488"/>
    </location>
</feature>
<dbReference type="GO" id="GO:0004674">
    <property type="term" value="F:protein serine/threonine kinase activity"/>
    <property type="evidence" value="ECO:0007669"/>
    <property type="project" value="TreeGrafter"/>
</dbReference>
<name>A0A1I8FI51_9PLAT</name>
<dbReference type="PANTHER" id="PTHR24346">
    <property type="entry name" value="MAP/MICROTUBULE AFFINITY-REGULATING KINASE"/>
    <property type="match status" value="1"/>
</dbReference>
<keyword evidence="1" id="KW-0547">Nucleotide-binding</keyword>
<dbReference type="InterPro" id="IPR000719">
    <property type="entry name" value="Prot_kinase_dom"/>
</dbReference>
<evidence type="ECO:0000259" key="4">
    <source>
        <dbReference type="PROSITE" id="PS50011"/>
    </source>
</evidence>
<dbReference type="SUPFAM" id="SSF56112">
    <property type="entry name" value="Protein kinase-like (PK-like)"/>
    <property type="match status" value="1"/>
</dbReference>
<evidence type="ECO:0000313" key="6">
    <source>
        <dbReference type="Proteomes" id="UP000095280"/>
    </source>
</evidence>
<dbReference type="InterPro" id="IPR011009">
    <property type="entry name" value="Kinase-like_dom_sf"/>
</dbReference>
<dbReference type="SUPFAM" id="SSF50156">
    <property type="entry name" value="PDZ domain-like"/>
    <property type="match status" value="1"/>
</dbReference>
<dbReference type="PROSITE" id="PS50011">
    <property type="entry name" value="PROTEIN_KINASE_DOM"/>
    <property type="match status" value="1"/>
</dbReference>
<feature type="domain" description="Protein kinase" evidence="4">
    <location>
        <begin position="33"/>
        <end position="346"/>
    </location>
</feature>
<dbReference type="SMART" id="SM00220">
    <property type="entry name" value="S_TKc"/>
    <property type="match status" value="1"/>
</dbReference>
<sequence length="550" mass="59635">RLLARPPPAAPRTQLAGRYSIYCLAAGRRLKAKPAPRFAASGVGGRLRSSVLGCTAFTPLLAKLLLGPIGQAISRRANRFSVCRGFSARHLPGIGGSLKLKPKTKLSSRYEVTLHLGRGAYGYVKAAVRRSDGAQLAAHQLMERPESLGGGLVPSLDEPLASYMFRQMASAVAYLHSRALLIRDLKDENVILDERFCLMLIDFGAAAFVSPDRPFSVFCGTMEYCAPEILQGHPYFGPEADVWSLGVTLYTLVFGENPFFDVDETLAGVLKPQWKPSPQLSRLLRVMPPGGSEASALASARSSEPPVTTQPVILTVSNFEDVLPNCASLAGNHQHGVNQRTRTVQLSRSRIGFGFTINGQSPCMLSCIVPGSPADLAALRPGDALLGVNGVSVRGLAHDDVAAAIARRIKRLCRRLHAPPPPPPASHRRRRLHPRVATSDPRIIGPEVRYEQVPRHRHQKQQQQAQHQLRHRRSKAAQAATSARSASRAVSCQASATRTVASAVARLKSEARAVTLATLDIDEELALDAESCGINKNEDYDDDDDNENCF</sequence>
<dbReference type="Gene3D" id="2.30.42.10">
    <property type="match status" value="1"/>
</dbReference>
<evidence type="ECO:0000256" key="2">
    <source>
        <dbReference type="ARBA" id="ARBA00022840"/>
    </source>
</evidence>
<organism evidence="6 7">
    <name type="scientific">Macrostomum lignano</name>
    <dbReference type="NCBI Taxonomy" id="282301"/>
    <lineage>
        <taxon>Eukaryota</taxon>
        <taxon>Metazoa</taxon>
        <taxon>Spiralia</taxon>
        <taxon>Lophotrochozoa</taxon>
        <taxon>Platyhelminthes</taxon>
        <taxon>Rhabditophora</taxon>
        <taxon>Macrostomorpha</taxon>
        <taxon>Macrostomida</taxon>
        <taxon>Macrostomidae</taxon>
        <taxon>Macrostomum</taxon>
    </lineage>
</organism>
<evidence type="ECO:0000259" key="5">
    <source>
        <dbReference type="PROSITE" id="PS50106"/>
    </source>
</evidence>
<proteinExistence type="predicted"/>
<dbReference type="PROSITE" id="PS50106">
    <property type="entry name" value="PDZ"/>
    <property type="match status" value="1"/>
</dbReference>
<reference evidence="7" key="1">
    <citation type="submission" date="2016-11" db="UniProtKB">
        <authorList>
            <consortium name="WormBaseParasite"/>
        </authorList>
    </citation>
    <scope>IDENTIFICATION</scope>
</reference>
<dbReference type="AlphaFoldDB" id="A0A1I8FI51"/>
<evidence type="ECO:0000256" key="1">
    <source>
        <dbReference type="ARBA" id="ARBA00022741"/>
    </source>
</evidence>
<dbReference type="Pfam" id="PF00069">
    <property type="entry name" value="Pkinase"/>
    <property type="match status" value="1"/>
</dbReference>
<dbReference type="Gene3D" id="1.10.510.10">
    <property type="entry name" value="Transferase(Phosphotransferase) domain 1"/>
    <property type="match status" value="1"/>
</dbReference>
<evidence type="ECO:0000313" key="7">
    <source>
        <dbReference type="WBParaSite" id="maker-unitig_33963-snap-gene-0.2-mRNA-1"/>
    </source>
</evidence>
<dbReference type="GO" id="GO:0005829">
    <property type="term" value="C:cytosol"/>
    <property type="evidence" value="ECO:0007669"/>
    <property type="project" value="TreeGrafter"/>
</dbReference>
<feature type="compositionally biased region" description="Low complexity" evidence="3">
    <location>
        <begin position="476"/>
        <end position="488"/>
    </location>
</feature>
<feature type="domain" description="PDZ" evidence="5">
    <location>
        <begin position="343"/>
        <end position="405"/>
    </location>
</feature>
<dbReference type="Pfam" id="PF00595">
    <property type="entry name" value="PDZ"/>
    <property type="match status" value="1"/>
</dbReference>
<dbReference type="GO" id="GO:0045719">
    <property type="term" value="P:negative regulation of glycogen biosynthetic process"/>
    <property type="evidence" value="ECO:0007669"/>
    <property type="project" value="TreeGrafter"/>
</dbReference>
<dbReference type="Proteomes" id="UP000095280">
    <property type="component" value="Unplaced"/>
</dbReference>
<dbReference type="PANTHER" id="PTHR24346:SF51">
    <property type="entry name" value="PAS DOMAIN-CONTAINING SERINE_THREONINE-PROTEIN KINASE"/>
    <property type="match status" value="1"/>
</dbReference>